<dbReference type="InterPro" id="IPR036097">
    <property type="entry name" value="HisK_dim/P_sf"/>
</dbReference>
<keyword evidence="4" id="KW-0597">Phosphoprotein</keyword>
<dbReference type="InterPro" id="IPR003661">
    <property type="entry name" value="HisK_dim/P_dom"/>
</dbReference>
<dbReference type="SUPFAM" id="SSF47384">
    <property type="entry name" value="Homodimeric domain of signal transducing histidine kinase"/>
    <property type="match status" value="1"/>
</dbReference>
<dbReference type="GO" id="GO:0005886">
    <property type="term" value="C:plasma membrane"/>
    <property type="evidence" value="ECO:0007669"/>
    <property type="project" value="TreeGrafter"/>
</dbReference>
<dbReference type="EC" id="2.7.13.3" evidence="3"/>
<accession>A0A7H0LH43</accession>
<dbReference type="SUPFAM" id="SSF55874">
    <property type="entry name" value="ATPase domain of HSP90 chaperone/DNA topoisomerase II/histidine kinase"/>
    <property type="match status" value="1"/>
</dbReference>
<proteinExistence type="predicted"/>
<dbReference type="CDD" id="cd00082">
    <property type="entry name" value="HisKA"/>
    <property type="match status" value="1"/>
</dbReference>
<evidence type="ECO:0000256" key="7">
    <source>
        <dbReference type="ARBA" id="ARBA00022777"/>
    </source>
</evidence>
<dbReference type="SMART" id="SM00387">
    <property type="entry name" value="HATPase_c"/>
    <property type="match status" value="1"/>
</dbReference>
<reference evidence="13 14" key="1">
    <citation type="submission" date="2020-09" db="EMBL/GenBank/DDBJ databases">
        <title>Sphingomonas sp., a new species isolated from pork steak.</title>
        <authorList>
            <person name="Heidler von Heilborn D."/>
        </authorList>
    </citation>
    <scope>NUCLEOTIDE SEQUENCE [LARGE SCALE GENOMIC DNA]</scope>
    <source>
        <strain evidence="14">S8-3T</strain>
    </source>
</reference>
<feature type="domain" description="Histidine kinase" evidence="12">
    <location>
        <begin position="246"/>
        <end position="442"/>
    </location>
</feature>
<dbReference type="InterPro" id="IPR003594">
    <property type="entry name" value="HATPase_dom"/>
</dbReference>
<dbReference type="Gene3D" id="1.10.287.130">
    <property type="match status" value="1"/>
</dbReference>
<evidence type="ECO:0000256" key="4">
    <source>
        <dbReference type="ARBA" id="ARBA00022553"/>
    </source>
</evidence>
<keyword evidence="14" id="KW-1185">Reference proteome</keyword>
<dbReference type="AlphaFoldDB" id="A0A7H0LH43"/>
<keyword evidence="9" id="KW-0902">Two-component regulatory system</keyword>
<evidence type="ECO:0000256" key="9">
    <source>
        <dbReference type="ARBA" id="ARBA00023012"/>
    </source>
</evidence>
<dbReference type="CDD" id="cd00075">
    <property type="entry name" value="HATPase"/>
    <property type="match status" value="1"/>
</dbReference>
<evidence type="ECO:0000256" key="1">
    <source>
        <dbReference type="ARBA" id="ARBA00000085"/>
    </source>
</evidence>
<keyword evidence="6 11" id="KW-0812">Transmembrane</keyword>
<evidence type="ECO:0000256" key="8">
    <source>
        <dbReference type="ARBA" id="ARBA00022989"/>
    </source>
</evidence>
<protein>
    <recommendedName>
        <fullName evidence="3">histidine kinase</fullName>
        <ecNumber evidence="3">2.7.13.3</ecNumber>
    </recommendedName>
</protein>
<dbReference type="Proteomes" id="UP000516148">
    <property type="component" value="Chromosome"/>
</dbReference>
<feature type="transmembrane region" description="Helical" evidence="11">
    <location>
        <begin position="155"/>
        <end position="184"/>
    </location>
</feature>
<dbReference type="SMART" id="SM00388">
    <property type="entry name" value="HisKA"/>
    <property type="match status" value="1"/>
</dbReference>
<evidence type="ECO:0000256" key="2">
    <source>
        <dbReference type="ARBA" id="ARBA00004141"/>
    </source>
</evidence>
<keyword evidence="8 11" id="KW-1133">Transmembrane helix</keyword>
<keyword evidence="5" id="KW-0808">Transferase</keyword>
<evidence type="ECO:0000256" key="3">
    <source>
        <dbReference type="ARBA" id="ARBA00012438"/>
    </source>
</evidence>
<dbReference type="PANTHER" id="PTHR45436">
    <property type="entry name" value="SENSOR HISTIDINE KINASE YKOH"/>
    <property type="match status" value="1"/>
</dbReference>
<dbReference type="InterPro" id="IPR050428">
    <property type="entry name" value="TCS_sensor_his_kinase"/>
</dbReference>
<dbReference type="GO" id="GO:0000155">
    <property type="term" value="F:phosphorelay sensor kinase activity"/>
    <property type="evidence" value="ECO:0007669"/>
    <property type="project" value="InterPro"/>
</dbReference>
<keyword evidence="10 11" id="KW-0472">Membrane</keyword>
<evidence type="ECO:0000256" key="11">
    <source>
        <dbReference type="SAM" id="Phobius"/>
    </source>
</evidence>
<dbReference type="PRINTS" id="PR00344">
    <property type="entry name" value="BCTRLSENSOR"/>
</dbReference>
<evidence type="ECO:0000256" key="10">
    <source>
        <dbReference type="ARBA" id="ARBA00023136"/>
    </source>
</evidence>
<dbReference type="PROSITE" id="PS50109">
    <property type="entry name" value="HIS_KIN"/>
    <property type="match status" value="1"/>
</dbReference>
<dbReference type="KEGG" id="spap:H3Z74_20240"/>
<keyword evidence="7 13" id="KW-0418">Kinase</keyword>
<dbReference type="Gene3D" id="3.30.565.10">
    <property type="entry name" value="Histidine kinase-like ATPase, C-terminal domain"/>
    <property type="match status" value="1"/>
</dbReference>
<comment type="catalytic activity">
    <reaction evidence="1">
        <text>ATP + protein L-histidine = ADP + protein N-phospho-L-histidine.</text>
        <dbReference type="EC" id="2.7.13.3"/>
    </reaction>
</comment>
<dbReference type="Pfam" id="PF02518">
    <property type="entry name" value="HATPase_c"/>
    <property type="match status" value="1"/>
</dbReference>
<gene>
    <name evidence="13" type="ORF">H3Z74_20240</name>
</gene>
<dbReference type="InterPro" id="IPR036890">
    <property type="entry name" value="HATPase_C_sf"/>
</dbReference>
<name>A0A7H0LH43_9SPHN</name>
<comment type="subcellular location">
    <subcellularLocation>
        <location evidence="2">Membrane</location>
        <topology evidence="2">Multi-pass membrane protein</topology>
    </subcellularLocation>
</comment>
<dbReference type="RefSeq" id="WP_187761321.1">
    <property type="nucleotide sequence ID" value="NZ_CP061038.1"/>
</dbReference>
<dbReference type="EMBL" id="CP061038">
    <property type="protein sequence ID" value="QNQ08996.1"/>
    <property type="molecule type" value="Genomic_DNA"/>
</dbReference>
<organism evidence="13 14">
    <name type="scientific">Sphingomonas alpina</name>
    <dbReference type="NCBI Taxonomy" id="653931"/>
    <lineage>
        <taxon>Bacteria</taxon>
        <taxon>Pseudomonadati</taxon>
        <taxon>Pseudomonadota</taxon>
        <taxon>Alphaproteobacteria</taxon>
        <taxon>Sphingomonadales</taxon>
        <taxon>Sphingomonadaceae</taxon>
        <taxon>Sphingomonas</taxon>
    </lineage>
</organism>
<dbReference type="InterPro" id="IPR005467">
    <property type="entry name" value="His_kinase_dom"/>
</dbReference>
<sequence length="444" mass="48496">MKAGATSLKRRLIARLLFFHTGILLLFGVIFVGYLVRADEGGVLVSPEFAKVAAHAISRAPDGRLRLWETDELAALRRSVPDFWFVARNDRGEVVTTGEIPEMYRSMAQHLDQMTFADIRDTTAPFSNLAIIRRASGPAGEFTVLGKGDLFSMTFVVLFLSNLLMIPILGLLAIVTLIATPLIVRRAFAGLSTIADEAERIDIDRRGHRLSAADIPLEVAPLVGAVNGALQRLDEGYDRHQRFIVDAAHELRTPIAILQAKIEASDDRMIAQRFGRDVARLATLAEQLLDLQRIGRIAPPDDTVNLGAIARRVAADLAPIVIAHGRDVEVVDLGASLVRGDPPAIERVLTNLIQNAIDHGGRRVIIRVDGPVVEVEDDGPGIPTEERDTVFEPFHRLRARQTGAGLGLNLVRQVMDRHGGWVEAIDAPGGGTIMRLEFVAVPQP</sequence>
<evidence type="ECO:0000256" key="6">
    <source>
        <dbReference type="ARBA" id="ARBA00022692"/>
    </source>
</evidence>
<dbReference type="PANTHER" id="PTHR45436:SF15">
    <property type="entry name" value="SENSOR HISTIDINE KINASE CUSS"/>
    <property type="match status" value="1"/>
</dbReference>
<feature type="transmembrane region" description="Helical" evidence="11">
    <location>
        <begin position="12"/>
        <end position="36"/>
    </location>
</feature>
<evidence type="ECO:0000313" key="13">
    <source>
        <dbReference type="EMBL" id="QNQ08996.1"/>
    </source>
</evidence>
<evidence type="ECO:0000313" key="14">
    <source>
        <dbReference type="Proteomes" id="UP000516148"/>
    </source>
</evidence>
<evidence type="ECO:0000256" key="5">
    <source>
        <dbReference type="ARBA" id="ARBA00022679"/>
    </source>
</evidence>
<dbReference type="InterPro" id="IPR004358">
    <property type="entry name" value="Sig_transdc_His_kin-like_C"/>
</dbReference>
<evidence type="ECO:0000259" key="12">
    <source>
        <dbReference type="PROSITE" id="PS50109"/>
    </source>
</evidence>